<reference evidence="2 3" key="1">
    <citation type="journal article" date="2023" name="IScience">
        <title>Expanded male sex-determining region conserved during the evolution of homothallism in the green alga Volvox.</title>
        <authorList>
            <person name="Yamamoto K."/>
            <person name="Matsuzaki R."/>
            <person name="Mahakham W."/>
            <person name="Heman W."/>
            <person name="Sekimoto H."/>
            <person name="Kawachi M."/>
            <person name="Minakuchi Y."/>
            <person name="Toyoda A."/>
            <person name="Nozaki H."/>
        </authorList>
    </citation>
    <scope>NUCLEOTIDE SEQUENCE [LARGE SCALE GENOMIC DNA]</scope>
    <source>
        <strain evidence="2 3">NIES-4468</strain>
    </source>
</reference>
<feature type="region of interest" description="Disordered" evidence="1">
    <location>
        <begin position="798"/>
        <end position="882"/>
    </location>
</feature>
<name>A0ABQ5RPX3_9CHLO</name>
<feature type="compositionally biased region" description="Polar residues" evidence="1">
    <location>
        <begin position="1073"/>
        <end position="1087"/>
    </location>
</feature>
<evidence type="ECO:0000313" key="2">
    <source>
        <dbReference type="EMBL" id="GLI59605.1"/>
    </source>
</evidence>
<feature type="compositionally biased region" description="Low complexity" evidence="1">
    <location>
        <begin position="846"/>
        <end position="858"/>
    </location>
</feature>
<keyword evidence="3" id="KW-1185">Reference proteome</keyword>
<evidence type="ECO:0000256" key="1">
    <source>
        <dbReference type="SAM" id="MobiDB-lite"/>
    </source>
</evidence>
<feature type="compositionally biased region" description="Low complexity" evidence="1">
    <location>
        <begin position="810"/>
        <end position="822"/>
    </location>
</feature>
<organism evidence="2 3">
    <name type="scientific">Volvox africanus</name>
    <dbReference type="NCBI Taxonomy" id="51714"/>
    <lineage>
        <taxon>Eukaryota</taxon>
        <taxon>Viridiplantae</taxon>
        <taxon>Chlorophyta</taxon>
        <taxon>core chlorophytes</taxon>
        <taxon>Chlorophyceae</taxon>
        <taxon>CS clade</taxon>
        <taxon>Chlamydomonadales</taxon>
        <taxon>Volvocaceae</taxon>
        <taxon>Volvox</taxon>
    </lineage>
</organism>
<accession>A0ABQ5RPX3</accession>
<feature type="non-terminal residue" evidence="2">
    <location>
        <position position="1189"/>
    </location>
</feature>
<dbReference type="EMBL" id="BSDZ01000004">
    <property type="protein sequence ID" value="GLI59605.1"/>
    <property type="molecule type" value="Genomic_DNA"/>
</dbReference>
<gene>
    <name evidence="2" type="ORF">VaNZ11_001535</name>
</gene>
<sequence>MDVASTSGRMGLSLTEVIYSQRISLYFSGSDLRKATNQINCNERASASRCRGRGWRRHRHSNRWTSLIQPAAVYAGFRRDCAQHQPRCPMLTTPTDITTNLVTTRSSGHRRGLSAAAAATLDSSSATSGAITGRGLSSNGLPVHPNAAAAAAVAAIDGTVTSHRLHHTLVTTDAVGAFDDEAGVEGRAGLQRFPSLLSRASPPPPPPVRLQPPQAPRLNPVAQVALNRQITDCTDWLALEALYRSLRSPAVVIGGSGVSTAAPAASSPLGGVQLVAMARHLARLPRHCSFAKFEDERLQLFASELAAATIPYLGDMAQGEYCALLWAYGKIGCHPGEDFLRALLPRLQPLLPVAGPTGLSQALWGLARMGHVPPEPFLSDFYGAADGALRMPSANPQHVSNLLWAMVMLRLQAPEELISQALAVLDGKLQAATPQALAITAWAVVQVGERAPPEAWWHRIQQAALQLSGKLQPQDISHLVWATARSGHPGPQPWLQAMCSEAHGCMRGFRSQELCNLLWGLVVVGFKPPEPWLTAAISAAQNLLPNFKGFELAVLLWCLASLQAKPLLPRTFARGLFFHSGPKLRYFSAQDCANVIWSLARLQLRPPEPWMAAFVEESFTQLPHFTPQHLANTIWGFARLSRCPPEPWMDRFFLESRPLLLSFKTGELGMLAMALGIARLDPPRQWLNQMLVASYSKLEHCRAQELANLVWGFWRLFFKPPQRWLDAVATAASRLTGQGAMTNTDLITLGRAFSAFGAELPANVQQALKAVEEAQLLLQMPQQVVEVQQQQQRVPEVRQQTEWEQRGGLQQPSAEQGQQQQQKLEAMGHRKARKSKRQQHPDLRFQQRLPQQPGGQLRSPSRDGSQHSGKGAASQSGVRSVASSAVQGQSTAASAVVRSGIESTACLMKEAEAAKQAAVDRTPAMTVTEVAEMASPPHLVPGSHSQDGLNSITSSVHLEAAMVAEAAERRREKQRRDRKVKRRLAERNDSLPAAITGADDVTGGGNGAANTGVLIVPTVSCVTRDAVDIGSPKSVSPCVSLPSLSLPTSPAQLPAEPAARASANGLVSTMATSVDSSLPSCGTTAEAASTKPEAVDGTLRVADRSLEDSEAGVAPEPGERPADRGRRIESVLELGLAEQEGHASPPPASSEAEVVMPLQMTASAVRAAARRRARQRALQQCAAATLLPA</sequence>
<dbReference type="PANTHER" id="PTHR21228:SF40">
    <property type="entry name" value="LD45607P"/>
    <property type="match status" value="1"/>
</dbReference>
<feature type="compositionally biased region" description="Basic residues" evidence="1">
    <location>
        <begin position="829"/>
        <end position="838"/>
    </location>
</feature>
<dbReference type="PANTHER" id="PTHR21228">
    <property type="entry name" value="FAST LEU-RICH DOMAIN-CONTAINING"/>
    <property type="match status" value="1"/>
</dbReference>
<feature type="region of interest" description="Disordered" evidence="1">
    <location>
        <begin position="1073"/>
        <end position="1126"/>
    </location>
</feature>
<feature type="compositionally biased region" description="Basic and acidic residues" evidence="1">
    <location>
        <begin position="1117"/>
        <end position="1126"/>
    </location>
</feature>
<evidence type="ECO:0008006" key="4">
    <source>
        <dbReference type="Google" id="ProtNLM"/>
    </source>
</evidence>
<comment type="caution">
    <text evidence="2">The sequence shown here is derived from an EMBL/GenBank/DDBJ whole genome shotgun (WGS) entry which is preliminary data.</text>
</comment>
<proteinExistence type="predicted"/>
<dbReference type="Proteomes" id="UP001165090">
    <property type="component" value="Unassembled WGS sequence"/>
</dbReference>
<evidence type="ECO:0000313" key="3">
    <source>
        <dbReference type="Proteomes" id="UP001165090"/>
    </source>
</evidence>
<feature type="region of interest" description="Disordered" evidence="1">
    <location>
        <begin position="965"/>
        <end position="985"/>
    </location>
</feature>
<protein>
    <recommendedName>
        <fullName evidence="4">Tbc2 translation factor, chloroplastic</fullName>
    </recommendedName>
</protein>
<feature type="compositionally biased region" description="Polar residues" evidence="1">
    <location>
        <begin position="866"/>
        <end position="882"/>
    </location>
</feature>
<feature type="compositionally biased region" description="Basic and acidic residues" evidence="1">
    <location>
        <begin position="966"/>
        <end position="975"/>
    </location>
</feature>
<dbReference type="InterPro" id="IPR050870">
    <property type="entry name" value="FAST_kinase"/>
</dbReference>